<comment type="caution">
    <text evidence="5">The sequence shown here is derived from an EMBL/GenBank/DDBJ whole genome shotgun (WGS) entry which is preliminary data.</text>
</comment>
<dbReference type="CDD" id="cd01561">
    <property type="entry name" value="CBS_like"/>
    <property type="match status" value="1"/>
</dbReference>
<dbReference type="PROSITE" id="PS00901">
    <property type="entry name" value="CYS_SYNTHASE"/>
    <property type="match status" value="1"/>
</dbReference>
<dbReference type="AlphaFoldDB" id="A0A932I474"/>
<dbReference type="InterPro" id="IPR001926">
    <property type="entry name" value="TrpB-like_PALP"/>
</dbReference>
<evidence type="ECO:0000256" key="1">
    <source>
        <dbReference type="ARBA" id="ARBA00001933"/>
    </source>
</evidence>
<feature type="domain" description="Tryptophan synthase beta chain-like PALP" evidence="4">
    <location>
        <begin position="18"/>
        <end position="298"/>
    </location>
</feature>
<dbReference type="InterPro" id="IPR036052">
    <property type="entry name" value="TrpB-like_PALP_sf"/>
</dbReference>
<dbReference type="InterPro" id="IPR001216">
    <property type="entry name" value="P-phosphate_BS"/>
</dbReference>
<dbReference type="GO" id="GO:0006535">
    <property type="term" value="P:cysteine biosynthetic process from serine"/>
    <property type="evidence" value="ECO:0007669"/>
    <property type="project" value="InterPro"/>
</dbReference>
<comment type="cofactor">
    <cofactor evidence="1">
        <name>pyridoxal 5'-phosphate</name>
        <dbReference type="ChEBI" id="CHEBI:597326"/>
    </cofactor>
</comment>
<organism evidence="5 6">
    <name type="scientific">Tectimicrobiota bacterium</name>
    <dbReference type="NCBI Taxonomy" id="2528274"/>
    <lineage>
        <taxon>Bacteria</taxon>
        <taxon>Pseudomonadati</taxon>
        <taxon>Nitrospinota/Tectimicrobiota group</taxon>
        <taxon>Candidatus Tectimicrobiota</taxon>
    </lineage>
</organism>
<sequence>MIQAPARSFRSIDDVPILKLIGNTPLLRIRLFEREFPHVEVWAKAEWFNPGGSVKDRPALSMVRDGLERGLLRPGMTLLDSTSGNTGIAYAMIGAALGIPVKLVLPANASPERKGTLKAYGAEMVFSSALEGSDGAQRLARRIYEEDPEAYFLPCQYDNPANPLAHENGTAVEILEQTGGRVTHFVAGLGTTGTLVGTGRGLKKRKADVKVCAVMPAEPFHGLEGMKHIPTAIRPGIYEEAVHDQLILAGTEDSYQLAERLAHEEGLFVGHSSGAALVGAREVAERARSGVIVVIFPDSGDRYLSEMH</sequence>
<evidence type="ECO:0000256" key="3">
    <source>
        <dbReference type="ARBA" id="ARBA00022898"/>
    </source>
</evidence>
<reference evidence="5" key="1">
    <citation type="submission" date="2020-07" db="EMBL/GenBank/DDBJ databases">
        <title>Huge and variable diversity of episymbiotic CPR bacteria and DPANN archaea in groundwater ecosystems.</title>
        <authorList>
            <person name="He C.Y."/>
            <person name="Keren R."/>
            <person name="Whittaker M."/>
            <person name="Farag I.F."/>
            <person name="Doudna J."/>
            <person name="Cate J.H.D."/>
            <person name="Banfield J.F."/>
        </authorList>
    </citation>
    <scope>NUCLEOTIDE SEQUENCE</scope>
    <source>
        <strain evidence="5">NC_groundwater_763_Ag_S-0.2um_68_21</strain>
    </source>
</reference>
<evidence type="ECO:0000259" key="4">
    <source>
        <dbReference type="Pfam" id="PF00291"/>
    </source>
</evidence>
<dbReference type="PANTHER" id="PTHR10314">
    <property type="entry name" value="CYSTATHIONINE BETA-SYNTHASE"/>
    <property type="match status" value="1"/>
</dbReference>
<evidence type="ECO:0000313" key="5">
    <source>
        <dbReference type="EMBL" id="MBI3128899.1"/>
    </source>
</evidence>
<name>A0A932I474_UNCTE</name>
<evidence type="ECO:0000313" key="6">
    <source>
        <dbReference type="Proteomes" id="UP000782312"/>
    </source>
</evidence>
<gene>
    <name evidence="5" type="ORF">HYZ11_14935</name>
</gene>
<dbReference type="SUPFAM" id="SSF53686">
    <property type="entry name" value="Tryptophan synthase beta subunit-like PLP-dependent enzymes"/>
    <property type="match status" value="1"/>
</dbReference>
<dbReference type="Proteomes" id="UP000782312">
    <property type="component" value="Unassembled WGS sequence"/>
</dbReference>
<keyword evidence="3" id="KW-0663">Pyridoxal phosphate</keyword>
<dbReference type="GO" id="GO:0016765">
    <property type="term" value="F:transferase activity, transferring alkyl or aryl (other than methyl) groups"/>
    <property type="evidence" value="ECO:0007669"/>
    <property type="project" value="UniProtKB-ARBA"/>
</dbReference>
<dbReference type="Gene3D" id="3.40.50.1100">
    <property type="match status" value="2"/>
</dbReference>
<protein>
    <submittedName>
        <fullName evidence="5">Cysteine synthase family protein</fullName>
    </submittedName>
</protein>
<proteinExistence type="inferred from homology"/>
<comment type="similarity">
    <text evidence="2">Belongs to the cysteine synthase/cystathionine beta-synthase family.</text>
</comment>
<dbReference type="EMBL" id="JACPUR010000035">
    <property type="protein sequence ID" value="MBI3128899.1"/>
    <property type="molecule type" value="Genomic_DNA"/>
</dbReference>
<evidence type="ECO:0000256" key="2">
    <source>
        <dbReference type="ARBA" id="ARBA00007103"/>
    </source>
</evidence>
<accession>A0A932I474</accession>
<dbReference type="FunFam" id="3.40.50.1100:FF:000003">
    <property type="entry name" value="Cystathionine beta-synthase"/>
    <property type="match status" value="1"/>
</dbReference>
<dbReference type="Pfam" id="PF00291">
    <property type="entry name" value="PALP"/>
    <property type="match status" value="1"/>
</dbReference>
<dbReference type="InterPro" id="IPR050214">
    <property type="entry name" value="Cys_Synth/Cystath_Beta-Synth"/>
</dbReference>